<evidence type="ECO:0000256" key="8">
    <source>
        <dbReference type="ARBA" id="ARBA00022869"/>
    </source>
</evidence>
<dbReference type="FunFam" id="1.10.220.10:FF:000007">
    <property type="entry name" value="Annexin"/>
    <property type="match status" value="1"/>
</dbReference>
<dbReference type="EMBL" id="JW872538">
    <property type="protein sequence ID" value="AFP05056.1"/>
    <property type="molecule type" value="mRNA"/>
</dbReference>
<comment type="similarity">
    <text evidence="2 11">Belongs to the annexin family.</text>
</comment>
<dbReference type="InterPro" id="IPR002389">
    <property type="entry name" value="ANX2"/>
</dbReference>
<dbReference type="FunFam" id="1.10.220.10:FF:000002">
    <property type="entry name" value="Annexin"/>
    <property type="match status" value="1"/>
</dbReference>
<sequence length="339" mass="37884">MVLVNEILSQLSLVDKPTAWGTLATVKPFSNFDEENDAQTLFKALNTKGVDEATILNVLTNRTNEQRQSISRAFYRLSEGQDLEPLLKKGLSGHLETVIIALLKTPAAYSALQVNAAVKGLGTDEETLAELLCTRSNTEIQDMAVIYKQEFKKDLMDAIKGDTKGNFQKLLLALAKGNRDANSKIIDYELIEADVKTLRTAITHKPCDVDAWIQILTERSPNHLNRVFRQYKTLSGQDVTDSIKIAMKGDDETGFLTLVQTLQDTPQYFADRLHVTMKSMGTKDKDLIRILVSRCEIDLISVRSAFRKKYGKSLYSAIEGDTKGDYRSALLALCRAEDL</sequence>
<dbReference type="GO" id="GO:0005604">
    <property type="term" value="C:basement membrane"/>
    <property type="evidence" value="ECO:0007669"/>
    <property type="project" value="UniProtKB-SubCell"/>
</dbReference>
<dbReference type="FunFam" id="1.10.220.10:FF:000003">
    <property type="entry name" value="Annexin"/>
    <property type="match status" value="1"/>
</dbReference>
<name>V9L181_CALMI</name>
<dbReference type="GO" id="GO:0001786">
    <property type="term" value="F:phosphatidylserine binding"/>
    <property type="evidence" value="ECO:0007669"/>
    <property type="project" value="TreeGrafter"/>
</dbReference>
<dbReference type="InterPro" id="IPR018502">
    <property type="entry name" value="Annexin_repeat"/>
</dbReference>
<evidence type="ECO:0000313" key="12">
    <source>
        <dbReference type="EMBL" id="AFP05056.1"/>
    </source>
</evidence>
<dbReference type="PANTHER" id="PTHR10502:SF122">
    <property type="entry name" value="ANNEXIN A9"/>
    <property type="match status" value="1"/>
</dbReference>
<dbReference type="GO" id="GO:0004859">
    <property type="term" value="F:phospholipase inhibitor activity"/>
    <property type="evidence" value="ECO:0007669"/>
    <property type="project" value="InterPro"/>
</dbReference>
<keyword evidence="10 11" id="KW-0111">Calcium/phospholipid-binding</keyword>
<keyword evidence="5" id="KW-0597">Phosphoprotein</keyword>
<proteinExistence type="evidence at transcript level"/>
<evidence type="ECO:0000256" key="3">
    <source>
        <dbReference type="ARBA" id="ARBA00022525"/>
    </source>
</evidence>
<dbReference type="GO" id="GO:0008092">
    <property type="term" value="F:cytoskeletal protein binding"/>
    <property type="evidence" value="ECO:0007669"/>
    <property type="project" value="InterPro"/>
</dbReference>
<dbReference type="RefSeq" id="XP_042202544.1">
    <property type="nucleotide sequence ID" value="XM_042346610.1"/>
</dbReference>
<evidence type="ECO:0000256" key="1">
    <source>
        <dbReference type="ARBA" id="ARBA00004302"/>
    </source>
</evidence>
<dbReference type="PRINTS" id="PR00198">
    <property type="entry name" value="ANNEXINII"/>
</dbReference>
<dbReference type="FunFam" id="1.10.220.10:FF:000022">
    <property type="entry name" value="Annexin A5"/>
    <property type="match status" value="1"/>
</dbReference>
<evidence type="ECO:0000256" key="5">
    <source>
        <dbReference type="ARBA" id="ARBA00022553"/>
    </source>
</evidence>
<dbReference type="InterPro" id="IPR001464">
    <property type="entry name" value="Annexin"/>
</dbReference>
<keyword evidence="3" id="KW-0964">Secreted</keyword>
<dbReference type="GO" id="GO:0005509">
    <property type="term" value="F:calcium ion binding"/>
    <property type="evidence" value="ECO:0007669"/>
    <property type="project" value="InterPro"/>
</dbReference>
<evidence type="ECO:0000256" key="11">
    <source>
        <dbReference type="RuleBase" id="RU003540"/>
    </source>
</evidence>
<dbReference type="SMART" id="SM00335">
    <property type="entry name" value="ANX"/>
    <property type="match status" value="4"/>
</dbReference>
<dbReference type="PRINTS" id="PR00196">
    <property type="entry name" value="ANNEXIN"/>
</dbReference>
<evidence type="ECO:0000256" key="9">
    <source>
        <dbReference type="ARBA" id="ARBA00023216"/>
    </source>
</evidence>
<dbReference type="InterPro" id="IPR018252">
    <property type="entry name" value="Annexin_repeat_CS"/>
</dbReference>
<dbReference type="KEGG" id="cmk:121852726"/>
<dbReference type="GO" id="GO:0005737">
    <property type="term" value="C:cytoplasm"/>
    <property type="evidence" value="ECO:0007669"/>
    <property type="project" value="TreeGrafter"/>
</dbReference>
<evidence type="ECO:0000256" key="2">
    <source>
        <dbReference type="ARBA" id="ARBA00007831"/>
    </source>
</evidence>
<accession>V9L181</accession>
<dbReference type="OrthoDB" id="37886at2759"/>
<dbReference type="SUPFAM" id="SSF47874">
    <property type="entry name" value="Annexin"/>
    <property type="match status" value="1"/>
</dbReference>
<organism evidence="12">
    <name type="scientific">Callorhinchus milii</name>
    <name type="common">Ghost shark</name>
    <dbReference type="NCBI Taxonomy" id="7868"/>
    <lineage>
        <taxon>Eukaryota</taxon>
        <taxon>Metazoa</taxon>
        <taxon>Chordata</taxon>
        <taxon>Craniata</taxon>
        <taxon>Vertebrata</taxon>
        <taxon>Chondrichthyes</taxon>
        <taxon>Holocephali</taxon>
        <taxon>Chimaeriformes</taxon>
        <taxon>Callorhinchidae</taxon>
        <taxon>Callorhinchus</taxon>
    </lineage>
</organism>
<dbReference type="GO" id="GO:0005544">
    <property type="term" value="F:calcium-dependent phospholipid binding"/>
    <property type="evidence" value="ECO:0007669"/>
    <property type="project" value="UniProtKB-KW"/>
</dbReference>
<evidence type="ECO:0000256" key="10">
    <source>
        <dbReference type="ARBA" id="ARBA00023302"/>
    </source>
</evidence>
<keyword evidence="4" id="KW-0272">Extracellular matrix</keyword>
<keyword evidence="7 11" id="KW-0106">Calcium</keyword>
<dbReference type="GO" id="GO:0005886">
    <property type="term" value="C:plasma membrane"/>
    <property type="evidence" value="ECO:0007669"/>
    <property type="project" value="TreeGrafter"/>
</dbReference>
<dbReference type="GO" id="GO:0005634">
    <property type="term" value="C:nucleus"/>
    <property type="evidence" value="ECO:0007669"/>
    <property type="project" value="TreeGrafter"/>
</dbReference>
<protein>
    <recommendedName>
        <fullName evidence="11">Annexin</fullName>
    </recommendedName>
</protein>
<dbReference type="GeneID" id="121852726"/>
<dbReference type="GO" id="GO:0012506">
    <property type="term" value="C:vesicle membrane"/>
    <property type="evidence" value="ECO:0007669"/>
    <property type="project" value="TreeGrafter"/>
</dbReference>
<comment type="subcellular location">
    <subcellularLocation>
        <location evidence="1">Secreted</location>
        <location evidence="1">Extracellular space</location>
        <location evidence="1">Extracellular matrix</location>
        <location evidence="1">Basement membrane</location>
    </subcellularLocation>
</comment>
<keyword evidence="9 11" id="KW-0041">Annexin</keyword>
<dbReference type="PANTHER" id="PTHR10502">
    <property type="entry name" value="ANNEXIN"/>
    <property type="match status" value="1"/>
</dbReference>
<evidence type="ECO:0000256" key="7">
    <source>
        <dbReference type="ARBA" id="ARBA00022837"/>
    </source>
</evidence>
<evidence type="ECO:0000256" key="6">
    <source>
        <dbReference type="ARBA" id="ARBA00022737"/>
    </source>
</evidence>
<evidence type="ECO:0000256" key="4">
    <source>
        <dbReference type="ARBA" id="ARBA00022530"/>
    </source>
</evidence>
<keyword evidence="8" id="KW-0084">Basement membrane</keyword>
<dbReference type="PROSITE" id="PS00223">
    <property type="entry name" value="ANNEXIN_1"/>
    <property type="match status" value="1"/>
</dbReference>
<reference evidence="12" key="1">
    <citation type="journal article" date="2014" name="Nature">
        <title>Elephant shark genome provides unique insights into gnathostome evolution.</title>
        <authorList>
            <consortium name="International Elephant Shark Genome Sequencing Consortium"/>
            <person name="Venkatesh B."/>
            <person name="Lee A.P."/>
            <person name="Ravi V."/>
            <person name="Maurya A.K."/>
            <person name="Lian M.M."/>
            <person name="Swann J.B."/>
            <person name="Ohta Y."/>
            <person name="Flajnik M.F."/>
            <person name="Sutoh Y."/>
            <person name="Kasahara M."/>
            <person name="Hoon S."/>
            <person name="Gangu V."/>
            <person name="Roy S.W."/>
            <person name="Irimia M."/>
            <person name="Korzh V."/>
            <person name="Kondrychyn I."/>
            <person name="Lim Z.W."/>
            <person name="Tay B.H."/>
            <person name="Tohari S."/>
            <person name="Kong K.W."/>
            <person name="Ho S."/>
            <person name="Lorente-Galdos B."/>
            <person name="Quilez J."/>
            <person name="Marques-Bonet T."/>
            <person name="Raney B.J."/>
            <person name="Ingham P.W."/>
            <person name="Tay A."/>
            <person name="Hillier L.W."/>
            <person name="Minx P."/>
            <person name="Boehm T."/>
            <person name="Wilson R.K."/>
            <person name="Brenner S."/>
            <person name="Warren W.C."/>
        </authorList>
    </citation>
    <scope>NUCLEOTIDE SEQUENCE</scope>
    <source>
        <tissue evidence="12">Gills</tissue>
    </source>
</reference>
<comment type="domain">
    <text evidence="11">A pair of annexin repeats may form one binding site for calcium and phospholipid.</text>
</comment>
<dbReference type="Gene3D" id="1.10.220.10">
    <property type="entry name" value="Annexin"/>
    <property type="match status" value="4"/>
</dbReference>
<dbReference type="PROSITE" id="PS51897">
    <property type="entry name" value="ANNEXIN_2"/>
    <property type="match status" value="4"/>
</dbReference>
<keyword evidence="6 11" id="KW-0677">Repeat</keyword>
<dbReference type="AlphaFoldDB" id="V9L181"/>
<dbReference type="Pfam" id="PF00191">
    <property type="entry name" value="Annexin"/>
    <property type="match status" value="4"/>
</dbReference>
<dbReference type="InterPro" id="IPR037104">
    <property type="entry name" value="Annexin_sf"/>
</dbReference>